<dbReference type="InterPro" id="IPR036465">
    <property type="entry name" value="vWFA_dom_sf"/>
</dbReference>
<keyword evidence="3" id="KW-1185">Reference proteome</keyword>
<dbReference type="AlphaFoldDB" id="A0A1R0KEI9"/>
<evidence type="ECO:0000313" key="3">
    <source>
        <dbReference type="Proteomes" id="UP000187486"/>
    </source>
</evidence>
<reference evidence="2 3" key="1">
    <citation type="submission" date="2016-01" db="EMBL/GenBank/DDBJ databases">
        <title>Amycolatopsis coloradensis genome sequencing and assembly.</title>
        <authorList>
            <person name="Mayilraj S."/>
        </authorList>
    </citation>
    <scope>NUCLEOTIDE SEQUENCE [LARGE SCALE GENOMIC DNA]</scope>
    <source>
        <strain evidence="2 3">DSM 44225</strain>
    </source>
</reference>
<evidence type="ECO:0000256" key="1">
    <source>
        <dbReference type="SAM" id="MobiDB-lite"/>
    </source>
</evidence>
<evidence type="ECO:0008006" key="4">
    <source>
        <dbReference type="Google" id="ProtNLM"/>
    </source>
</evidence>
<protein>
    <recommendedName>
        <fullName evidence="4">VWFA domain-containing protein</fullName>
    </recommendedName>
</protein>
<organism evidence="2 3">
    <name type="scientific">Amycolatopsis coloradensis</name>
    <dbReference type="NCBI Taxonomy" id="76021"/>
    <lineage>
        <taxon>Bacteria</taxon>
        <taxon>Bacillati</taxon>
        <taxon>Actinomycetota</taxon>
        <taxon>Actinomycetes</taxon>
        <taxon>Pseudonocardiales</taxon>
        <taxon>Pseudonocardiaceae</taxon>
        <taxon>Amycolatopsis</taxon>
    </lineage>
</organism>
<feature type="region of interest" description="Disordered" evidence="1">
    <location>
        <begin position="185"/>
        <end position="210"/>
    </location>
</feature>
<dbReference type="Gene3D" id="3.40.50.410">
    <property type="entry name" value="von Willebrand factor, type A domain"/>
    <property type="match status" value="1"/>
</dbReference>
<sequence>MACDVSLSMTDHLGALNAGLREFRGGIHADPAVAERVLCCVVGFAETAYEVQPLYPLDDLARLPERGESAGTGFGPAFVFLRKAIAGDVRALEAHRLRVHRPLMFFLSDGCATDPTTWPAAFAALTDPAWASRPRVVAFGVGDADEDTLGRIGTFRTFLARDGVRLGPALIASVMRALPRADRARSVHDLSTSRPRGARTMTRNEKGAGS</sequence>
<dbReference type="Proteomes" id="UP000187486">
    <property type="component" value="Unassembled WGS sequence"/>
</dbReference>
<dbReference type="STRING" id="76021.BS329_39010"/>
<name>A0A1R0KEI9_9PSEU</name>
<gene>
    <name evidence="2" type="ORF">BS329_39010</name>
</gene>
<dbReference type="SUPFAM" id="SSF53300">
    <property type="entry name" value="vWA-like"/>
    <property type="match status" value="1"/>
</dbReference>
<dbReference type="EMBL" id="MQUQ01000032">
    <property type="protein sequence ID" value="OLZ43516.1"/>
    <property type="molecule type" value="Genomic_DNA"/>
</dbReference>
<proteinExistence type="predicted"/>
<evidence type="ECO:0000313" key="2">
    <source>
        <dbReference type="EMBL" id="OLZ43516.1"/>
    </source>
</evidence>
<comment type="caution">
    <text evidence="2">The sequence shown here is derived from an EMBL/GenBank/DDBJ whole genome shotgun (WGS) entry which is preliminary data.</text>
</comment>
<accession>A0A1R0KEI9</accession>